<evidence type="ECO:0008006" key="3">
    <source>
        <dbReference type="Google" id="ProtNLM"/>
    </source>
</evidence>
<dbReference type="EMBL" id="AP027143">
    <property type="protein sequence ID" value="BDV36164.1"/>
    <property type="molecule type" value="Genomic_DNA"/>
</dbReference>
<keyword evidence="2" id="KW-1185">Reference proteome</keyword>
<dbReference type="Proteomes" id="UP001317629">
    <property type="component" value="Plasmid pSS37A-Re-1"/>
</dbReference>
<sequence length="109" mass="11730">MRPTGGFGIGCVLAERPTVVATHHAPHPDAVAARFSIDPLTPCFVSHLSDVIEARQPTLWIHGHTHDSFDYQGGATRVVCNLKGPWAHKAGATARERGLRDEDCGALKP</sequence>
<dbReference type="PANTHER" id="PTHR37844:SF2">
    <property type="entry name" value="SER_THR PROTEIN PHOSPHATASE SUPERFAMILY (AFU_ORTHOLOGUE AFUA_1G14840)"/>
    <property type="match status" value="1"/>
</dbReference>
<geneLocation type="plasmid" evidence="1 2">
    <name>pSS37A-Re-1</name>
</geneLocation>
<gene>
    <name evidence="1" type="ORF">SS37A_36940</name>
</gene>
<dbReference type="SUPFAM" id="SSF56300">
    <property type="entry name" value="Metallo-dependent phosphatases"/>
    <property type="match status" value="1"/>
</dbReference>
<dbReference type="InterPro" id="IPR029052">
    <property type="entry name" value="Metallo-depent_PP-like"/>
</dbReference>
<organism evidence="1 2">
    <name type="scientific">Methylocystis iwaonis</name>
    <dbReference type="NCBI Taxonomy" id="2885079"/>
    <lineage>
        <taxon>Bacteria</taxon>
        <taxon>Pseudomonadati</taxon>
        <taxon>Pseudomonadota</taxon>
        <taxon>Alphaproteobacteria</taxon>
        <taxon>Hyphomicrobiales</taxon>
        <taxon>Methylocystaceae</taxon>
        <taxon>Methylocystis</taxon>
    </lineage>
</organism>
<proteinExistence type="predicted"/>
<protein>
    <recommendedName>
        <fullName evidence="3">Metallophosphoesterase</fullName>
    </recommendedName>
</protein>
<accession>A0ABM8EDQ5</accession>
<keyword evidence="1" id="KW-0614">Plasmid</keyword>
<reference evidence="1 2" key="1">
    <citation type="journal article" date="2023" name="Int. J. Syst. Evol. Microbiol.">
        <title>Methylocystis iwaonis sp. nov., a type II methane-oxidizing bacterium from surface soil of a rice paddy field in Japan, and emended description of the genus Methylocystis (ex Whittenbury et al. 1970) Bowman et al. 1993.</title>
        <authorList>
            <person name="Kaise H."/>
            <person name="Sawadogo J.B."/>
            <person name="Alam M.S."/>
            <person name="Ueno C."/>
            <person name="Dianou D."/>
            <person name="Shinjo R."/>
            <person name="Asakawa S."/>
        </authorList>
    </citation>
    <scope>NUCLEOTIDE SEQUENCE [LARGE SCALE GENOMIC DNA]</scope>
    <source>
        <strain evidence="1 2">SS37A-Re</strain>
    </source>
</reference>
<dbReference type="RefSeq" id="WP_281932113.1">
    <property type="nucleotide sequence ID" value="NZ_AP027143.1"/>
</dbReference>
<name>A0ABM8EDQ5_9HYPH</name>
<dbReference type="PANTHER" id="PTHR37844">
    <property type="entry name" value="SER/THR PROTEIN PHOSPHATASE SUPERFAMILY (AFU_ORTHOLOGUE AFUA_1G14840)"/>
    <property type="match status" value="1"/>
</dbReference>
<evidence type="ECO:0000313" key="1">
    <source>
        <dbReference type="EMBL" id="BDV36164.1"/>
    </source>
</evidence>
<evidence type="ECO:0000313" key="2">
    <source>
        <dbReference type="Proteomes" id="UP001317629"/>
    </source>
</evidence>